<protein>
    <recommendedName>
        <fullName evidence="1">G-patch domain-containing protein</fullName>
    </recommendedName>
</protein>
<dbReference type="OrthoDB" id="101614at2759"/>
<evidence type="ECO:0000259" key="1">
    <source>
        <dbReference type="PROSITE" id="PS50174"/>
    </source>
</evidence>
<reference evidence="2" key="1">
    <citation type="submission" date="2018-05" db="EMBL/GenBank/DDBJ databases">
        <title>Draft genome of Mucuna pruriens seed.</title>
        <authorList>
            <person name="Nnadi N.E."/>
            <person name="Vos R."/>
            <person name="Hasami M.H."/>
            <person name="Devisetty U.K."/>
            <person name="Aguiy J.C."/>
        </authorList>
    </citation>
    <scope>NUCLEOTIDE SEQUENCE [LARGE SCALE GENOMIC DNA]</scope>
    <source>
        <tissue evidence="2">Seed</tissue>
    </source>
</reference>
<dbReference type="SMART" id="SM00443">
    <property type="entry name" value="G_patch"/>
    <property type="match status" value="1"/>
</dbReference>
<dbReference type="STRING" id="157652.A0A371HV99"/>
<feature type="domain" description="G-patch" evidence="1">
    <location>
        <begin position="121"/>
        <end position="167"/>
    </location>
</feature>
<dbReference type="PROSITE" id="PS50174">
    <property type="entry name" value="G_PATCH"/>
    <property type="match status" value="1"/>
</dbReference>
<dbReference type="PANTHER" id="PTHR32108">
    <property type="entry name" value="DNA-DIRECTED RNA POLYMERASE SUBUNIT ALPHA"/>
    <property type="match status" value="1"/>
</dbReference>
<dbReference type="AlphaFoldDB" id="A0A371HV99"/>
<gene>
    <name evidence="2" type="ORF">CR513_09262</name>
</gene>
<dbReference type="Gene3D" id="3.10.10.10">
    <property type="entry name" value="HIV Type 1 Reverse Transcriptase, subunit A, domain 1"/>
    <property type="match status" value="1"/>
</dbReference>
<feature type="non-terminal residue" evidence="2">
    <location>
        <position position="1"/>
    </location>
</feature>
<keyword evidence="3" id="KW-1185">Reference proteome</keyword>
<sequence length="392" mass="44755">MPKATLEKLPYDKTKVKSNAIIVRAFDGSKRELPAYSCLLGRPWTHASGAVLSSLHQKIKFIVDNKLVIISREEDLSVSYPQSTEHIEAVEEALKMAFQSLEISNTTLAKDELRKGKVLRPMMVAARMMIKKGFRVGQGLGKNLHGISKPIELRGNSGRKGLGYWPKISCMKPYRQYRKGTTNLYKNFISKRYANQVEEAATEENSPKSFVRPCSSQEETNNWTIQEVPMTYVLKSPKEQIKANDISSSQHHLNNLVNQSNGEGTSQEPPSELKWLIELEDQIILPHQEETETINIGFKGEVKEVKVGRAMCSDDRNELIQLLTEYVDIFALSYRDMPRLDNEIEEHKIPLEPSCPPIKQKLRRMNPETSLKIKEEVKKQLEVRFLTVAKYP</sequence>
<organism evidence="2 3">
    <name type="scientific">Mucuna pruriens</name>
    <name type="common">Velvet bean</name>
    <name type="synonym">Dolichos pruriens</name>
    <dbReference type="NCBI Taxonomy" id="157652"/>
    <lineage>
        <taxon>Eukaryota</taxon>
        <taxon>Viridiplantae</taxon>
        <taxon>Streptophyta</taxon>
        <taxon>Embryophyta</taxon>
        <taxon>Tracheophyta</taxon>
        <taxon>Spermatophyta</taxon>
        <taxon>Magnoliopsida</taxon>
        <taxon>eudicotyledons</taxon>
        <taxon>Gunneridae</taxon>
        <taxon>Pentapetalae</taxon>
        <taxon>rosids</taxon>
        <taxon>fabids</taxon>
        <taxon>Fabales</taxon>
        <taxon>Fabaceae</taxon>
        <taxon>Papilionoideae</taxon>
        <taxon>50 kb inversion clade</taxon>
        <taxon>NPAAA clade</taxon>
        <taxon>indigoferoid/millettioid clade</taxon>
        <taxon>Phaseoleae</taxon>
        <taxon>Mucuna</taxon>
    </lineage>
</organism>
<comment type="caution">
    <text evidence="2">The sequence shown here is derived from an EMBL/GenBank/DDBJ whole genome shotgun (WGS) entry which is preliminary data.</text>
</comment>
<proteinExistence type="predicted"/>
<dbReference type="PANTHER" id="PTHR32108:SF9">
    <property type="entry name" value="REVERSE TRANSCRIPTASE RNASE H-LIKE DOMAIN-CONTAINING PROTEIN"/>
    <property type="match status" value="1"/>
</dbReference>
<name>A0A371HV99_MUCPR</name>
<dbReference type="Pfam" id="PF01585">
    <property type="entry name" value="G-patch"/>
    <property type="match status" value="1"/>
</dbReference>
<dbReference type="GO" id="GO:0003676">
    <property type="term" value="F:nucleic acid binding"/>
    <property type="evidence" value="ECO:0007669"/>
    <property type="project" value="InterPro"/>
</dbReference>
<dbReference type="EMBL" id="QJKJ01001630">
    <property type="protein sequence ID" value="RDY06711.1"/>
    <property type="molecule type" value="Genomic_DNA"/>
</dbReference>
<evidence type="ECO:0000313" key="2">
    <source>
        <dbReference type="EMBL" id="RDY06711.1"/>
    </source>
</evidence>
<dbReference type="InterPro" id="IPR000467">
    <property type="entry name" value="G_patch_dom"/>
</dbReference>
<accession>A0A371HV99</accession>
<dbReference type="Proteomes" id="UP000257109">
    <property type="component" value="Unassembled WGS sequence"/>
</dbReference>
<evidence type="ECO:0000313" key="3">
    <source>
        <dbReference type="Proteomes" id="UP000257109"/>
    </source>
</evidence>